<dbReference type="GeneID" id="54292887"/>
<dbReference type="Proteomes" id="UP000799438">
    <property type="component" value="Unassembled WGS sequence"/>
</dbReference>
<sequence>MHHGGYETVAVAMLFRGRTQARKAAGTPCVLVGRFFSCCVANGRRGFVCGVVHVPPYGWLGGRGWAQARPWGPAHLRDPAGRHGSRRWSEYGLRSRWLRGAASTVVSPSDFWVGARYSGRNHAKAFCLAPYLNSRPPPSARRRPRSWLQRHLLVDADDDDDAADDDEVSARATQSFSHLHV</sequence>
<accession>A0A6A6BUY2</accession>
<keyword evidence="2" id="KW-1185">Reference proteome</keyword>
<name>A0A6A6BUY2_9PEZI</name>
<dbReference type="EMBL" id="ML995474">
    <property type="protein sequence ID" value="KAF2147085.1"/>
    <property type="molecule type" value="Genomic_DNA"/>
</dbReference>
<evidence type="ECO:0000313" key="1">
    <source>
        <dbReference type="EMBL" id="KAF2147085.1"/>
    </source>
</evidence>
<protein>
    <submittedName>
        <fullName evidence="1">Uncharacterized protein</fullName>
    </submittedName>
</protein>
<dbReference type="AlphaFoldDB" id="A0A6A6BUY2"/>
<proteinExistence type="predicted"/>
<reference evidence="1" key="1">
    <citation type="journal article" date="2020" name="Stud. Mycol.">
        <title>101 Dothideomycetes genomes: a test case for predicting lifestyles and emergence of pathogens.</title>
        <authorList>
            <person name="Haridas S."/>
            <person name="Albert R."/>
            <person name="Binder M."/>
            <person name="Bloem J."/>
            <person name="Labutti K."/>
            <person name="Salamov A."/>
            <person name="Andreopoulos B."/>
            <person name="Baker S."/>
            <person name="Barry K."/>
            <person name="Bills G."/>
            <person name="Bluhm B."/>
            <person name="Cannon C."/>
            <person name="Castanera R."/>
            <person name="Culley D."/>
            <person name="Daum C."/>
            <person name="Ezra D."/>
            <person name="Gonzalez J."/>
            <person name="Henrissat B."/>
            <person name="Kuo A."/>
            <person name="Liang C."/>
            <person name="Lipzen A."/>
            <person name="Lutzoni F."/>
            <person name="Magnuson J."/>
            <person name="Mondo S."/>
            <person name="Nolan M."/>
            <person name="Ohm R."/>
            <person name="Pangilinan J."/>
            <person name="Park H.-J."/>
            <person name="Ramirez L."/>
            <person name="Alfaro M."/>
            <person name="Sun H."/>
            <person name="Tritt A."/>
            <person name="Yoshinaga Y."/>
            <person name="Zwiers L.-H."/>
            <person name="Turgeon B."/>
            <person name="Goodwin S."/>
            <person name="Spatafora J."/>
            <person name="Crous P."/>
            <person name="Grigoriev I."/>
        </authorList>
    </citation>
    <scope>NUCLEOTIDE SEQUENCE</scope>
    <source>
        <strain evidence="1">CBS 121167</strain>
    </source>
</reference>
<evidence type="ECO:0000313" key="2">
    <source>
        <dbReference type="Proteomes" id="UP000799438"/>
    </source>
</evidence>
<organism evidence="1 2">
    <name type="scientific">Aplosporella prunicola CBS 121167</name>
    <dbReference type="NCBI Taxonomy" id="1176127"/>
    <lineage>
        <taxon>Eukaryota</taxon>
        <taxon>Fungi</taxon>
        <taxon>Dikarya</taxon>
        <taxon>Ascomycota</taxon>
        <taxon>Pezizomycotina</taxon>
        <taxon>Dothideomycetes</taxon>
        <taxon>Dothideomycetes incertae sedis</taxon>
        <taxon>Botryosphaeriales</taxon>
        <taxon>Aplosporellaceae</taxon>
        <taxon>Aplosporella</taxon>
    </lineage>
</organism>
<dbReference type="RefSeq" id="XP_033402793.1">
    <property type="nucleotide sequence ID" value="XM_033535393.1"/>
</dbReference>
<gene>
    <name evidence="1" type="ORF">K452DRAFT_1395</name>
</gene>